<proteinExistence type="predicted"/>
<dbReference type="EMBL" id="CM029045">
    <property type="protein sequence ID" value="KAG2602630.1"/>
    <property type="molecule type" value="Genomic_DNA"/>
</dbReference>
<evidence type="ECO:0000313" key="2">
    <source>
        <dbReference type="EMBL" id="KAG2602630.1"/>
    </source>
</evidence>
<evidence type="ECO:0000256" key="1">
    <source>
        <dbReference type="SAM" id="MobiDB-lite"/>
    </source>
</evidence>
<feature type="compositionally biased region" description="Basic residues" evidence="1">
    <location>
        <begin position="228"/>
        <end position="242"/>
    </location>
</feature>
<keyword evidence="3" id="KW-1185">Reference proteome</keyword>
<evidence type="ECO:0000313" key="3">
    <source>
        <dbReference type="Proteomes" id="UP000823388"/>
    </source>
</evidence>
<feature type="compositionally biased region" description="Low complexity" evidence="1">
    <location>
        <begin position="104"/>
        <end position="116"/>
    </location>
</feature>
<dbReference type="Proteomes" id="UP000823388">
    <property type="component" value="Chromosome 5K"/>
</dbReference>
<accession>A0A8T0SUX2</accession>
<feature type="region of interest" description="Disordered" evidence="1">
    <location>
        <begin position="52"/>
        <end position="162"/>
    </location>
</feature>
<gene>
    <name evidence="2" type="ORF">PVAP13_5KG699501</name>
</gene>
<feature type="compositionally biased region" description="Low complexity" evidence="1">
    <location>
        <begin position="133"/>
        <end position="155"/>
    </location>
</feature>
<comment type="caution">
    <text evidence="2">The sequence shown here is derived from an EMBL/GenBank/DDBJ whole genome shotgun (WGS) entry which is preliminary data.</text>
</comment>
<protein>
    <submittedName>
        <fullName evidence="2">Uncharacterized protein</fullName>
    </submittedName>
</protein>
<feature type="compositionally biased region" description="Low complexity" evidence="1">
    <location>
        <begin position="188"/>
        <end position="203"/>
    </location>
</feature>
<feature type="region of interest" description="Disordered" evidence="1">
    <location>
        <begin position="181"/>
        <end position="242"/>
    </location>
</feature>
<name>A0A8T0SUX2_PANVG</name>
<sequence length="255" mass="26468">MLLYFVLEIEKGPIHPPSWSIDPYSGTSTCPCATQAPAAATGPAAAAWAAGGRCGHRAPPPRTSRGRRAPLPPRAGAGDEPLHDGAEPGMVHGRSVASSPSRLPWRGWPGRAAAPGRPRRGTAQRELHGWRGPQHARAPRPAQAAASVHGSSASGGPPPPARAAVAARVLSLAQASAPRLRANSASVGLPPARAPLRAGLPTRASRRRRAREPGRTGTGGASGATSSRRPRRRLRVRGHHQGHPCVKLLTQLSIA</sequence>
<dbReference type="AlphaFoldDB" id="A0A8T0SUX2"/>
<reference evidence="2" key="1">
    <citation type="submission" date="2020-05" db="EMBL/GenBank/DDBJ databases">
        <title>WGS assembly of Panicum virgatum.</title>
        <authorList>
            <person name="Lovell J.T."/>
            <person name="Jenkins J."/>
            <person name="Shu S."/>
            <person name="Juenger T.E."/>
            <person name="Schmutz J."/>
        </authorList>
    </citation>
    <scope>NUCLEOTIDE SEQUENCE</scope>
    <source>
        <strain evidence="2">AP13</strain>
    </source>
</reference>
<organism evidence="2 3">
    <name type="scientific">Panicum virgatum</name>
    <name type="common">Blackwell switchgrass</name>
    <dbReference type="NCBI Taxonomy" id="38727"/>
    <lineage>
        <taxon>Eukaryota</taxon>
        <taxon>Viridiplantae</taxon>
        <taxon>Streptophyta</taxon>
        <taxon>Embryophyta</taxon>
        <taxon>Tracheophyta</taxon>
        <taxon>Spermatophyta</taxon>
        <taxon>Magnoliopsida</taxon>
        <taxon>Liliopsida</taxon>
        <taxon>Poales</taxon>
        <taxon>Poaceae</taxon>
        <taxon>PACMAD clade</taxon>
        <taxon>Panicoideae</taxon>
        <taxon>Panicodae</taxon>
        <taxon>Paniceae</taxon>
        <taxon>Panicinae</taxon>
        <taxon>Panicum</taxon>
        <taxon>Panicum sect. Hiantes</taxon>
    </lineage>
</organism>